<organism evidence="1 2">
    <name type="scientific">Nonomuraea fuscirosea</name>
    <dbReference type="NCBI Taxonomy" id="1291556"/>
    <lineage>
        <taxon>Bacteria</taxon>
        <taxon>Bacillati</taxon>
        <taxon>Actinomycetota</taxon>
        <taxon>Actinomycetes</taxon>
        <taxon>Streptosporangiales</taxon>
        <taxon>Streptosporangiaceae</taxon>
        <taxon>Nonomuraea</taxon>
    </lineage>
</organism>
<evidence type="ECO:0000313" key="2">
    <source>
        <dbReference type="Proteomes" id="UP000238312"/>
    </source>
</evidence>
<dbReference type="EMBL" id="PVNG01000010">
    <property type="protein sequence ID" value="PRX63727.1"/>
    <property type="molecule type" value="Genomic_DNA"/>
</dbReference>
<proteinExistence type="predicted"/>
<dbReference type="Proteomes" id="UP000238312">
    <property type="component" value="Unassembled WGS sequence"/>
</dbReference>
<dbReference type="AlphaFoldDB" id="A0A2T0MXA6"/>
<protein>
    <submittedName>
        <fullName evidence="1">Uncharacterized protein</fullName>
    </submittedName>
</protein>
<reference evidence="1 2" key="1">
    <citation type="submission" date="2018-03" db="EMBL/GenBank/DDBJ databases">
        <title>Genomic Encyclopedia of Type Strains, Phase III (KMG-III): the genomes of soil and plant-associated and newly described type strains.</title>
        <authorList>
            <person name="Whitman W."/>
        </authorList>
    </citation>
    <scope>NUCLEOTIDE SEQUENCE [LARGE SCALE GENOMIC DNA]</scope>
    <source>
        <strain evidence="1 2">CGMCC 4.7104</strain>
    </source>
</reference>
<comment type="caution">
    <text evidence="1">The sequence shown here is derived from an EMBL/GenBank/DDBJ whole genome shotgun (WGS) entry which is preliminary data.</text>
</comment>
<name>A0A2T0MXA6_9ACTN</name>
<evidence type="ECO:0000313" key="1">
    <source>
        <dbReference type="EMBL" id="PRX63727.1"/>
    </source>
</evidence>
<gene>
    <name evidence="1" type="ORF">B0I32_110179</name>
</gene>
<accession>A0A2T0MXA6</accession>
<keyword evidence="2" id="KW-1185">Reference proteome</keyword>
<sequence>MTENNGCDAGSSDAYLLFEAGRAVSGYRLLEPFREDAWEVLDAPTDRCSYCVAGVSKASAGRTVEVWVYDRSPTSPMEVAVQSR</sequence>